<comment type="caution">
    <text evidence="3">The sequence shown here is derived from an EMBL/GenBank/DDBJ whole genome shotgun (WGS) entry which is preliminary data.</text>
</comment>
<evidence type="ECO:0000256" key="2">
    <source>
        <dbReference type="ARBA" id="ARBA00022649"/>
    </source>
</evidence>
<comment type="similarity">
    <text evidence="1">Belongs to the PemK/MazF family.</text>
</comment>
<evidence type="ECO:0000313" key="4">
    <source>
        <dbReference type="Proteomes" id="UP000548476"/>
    </source>
</evidence>
<keyword evidence="3" id="KW-0255">Endonuclease</keyword>
<dbReference type="InterPro" id="IPR011067">
    <property type="entry name" value="Plasmid_toxin/cell-grow_inhib"/>
</dbReference>
<dbReference type="InterPro" id="IPR003477">
    <property type="entry name" value="PemK-like"/>
</dbReference>
<dbReference type="Pfam" id="PF02452">
    <property type="entry name" value="PemK_toxin"/>
    <property type="match status" value="1"/>
</dbReference>
<dbReference type="GO" id="GO:0004519">
    <property type="term" value="F:endonuclease activity"/>
    <property type="evidence" value="ECO:0007669"/>
    <property type="project" value="UniProtKB-KW"/>
</dbReference>
<dbReference type="EMBL" id="JACHGT010000015">
    <property type="protein sequence ID" value="MBB6038060.1"/>
    <property type="molecule type" value="Genomic_DNA"/>
</dbReference>
<dbReference type="Gene3D" id="2.30.30.110">
    <property type="match status" value="1"/>
</dbReference>
<reference evidence="3 4" key="1">
    <citation type="submission" date="2020-08" db="EMBL/GenBank/DDBJ databases">
        <title>Genomic Encyclopedia of Type Strains, Phase IV (KMG-IV): sequencing the most valuable type-strain genomes for metagenomic binning, comparative biology and taxonomic classification.</title>
        <authorList>
            <person name="Goeker M."/>
        </authorList>
    </citation>
    <scope>NUCLEOTIDE SEQUENCE [LARGE SCALE GENOMIC DNA]</scope>
    <source>
        <strain evidence="3 4">YIM 65646</strain>
    </source>
</reference>
<dbReference type="RefSeq" id="WP_184790869.1">
    <property type="nucleotide sequence ID" value="NZ_BONT01000048.1"/>
</dbReference>
<dbReference type="GO" id="GO:0003677">
    <property type="term" value="F:DNA binding"/>
    <property type="evidence" value="ECO:0007669"/>
    <property type="project" value="InterPro"/>
</dbReference>
<proteinExistence type="inferred from homology"/>
<keyword evidence="2" id="KW-1277">Toxin-antitoxin system</keyword>
<organism evidence="3 4">
    <name type="scientific">Phytomonospora endophytica</name>
    <dbReference type="NCBI Taxonomy" id="714109"/>
    <lineage>
        <taxon>Bacteria</taxon>
        <taxon>Bacillati</taxon>
        <taxon>Actinomycetota</taxon>
        <taxon>Actinomycetes</taxon>
        <taxon>Micromonosporales</taxon>
        <taxon>Micromonosporaceae</taxon>
        <taxon>Phytomonospora</taxon>
    </lineage>
</organism>
<accession>A0A841G1M3</accession>
<dbReference type="Proteomes" id="UP000548476">
    <property type="component" value="Unassembled WGS sequence"/>
</dbReference>
<dbReference type="SUPFAM" id="SSF50118">
    <property type="entry name" value="Cell growth inhibitor/plasmid maintenance toxic component"/>
    <property type="match status" value="1"/>
</dbReference>
<name>A0A841G1M3_9ACTN</name>
<dbReference type="AlphaFoldDB" id="A0A841G1M3"/>
<gene>
    <name evidence="3" type="ORF">HNR73_005940</name>
</gene>
<keyword evidence="3" id="KW-0540">Nuclease</keyword>
<keyword evidence="4" id="KW-1185">Reference proteome</keyword>
<sequence length="110" mass="11631">MRPAGVRRGQIRRLRTTVAGDILTAVVSADEMHDATSRAIVARITADAEAADTGVSVPLPTGMDAVGWIMPDRLNEVTQIKLGPSLGDLPAETLEHLDVALGVVLGLPRR</sequence>
<protein>
    <submittedName>
        <fullName evidence="3">mRNA-degrading endonuclease toxin of MazEF toxin-antitoxin module</fullName>
    </submittedName>
</protein>
<keyword evidence="3" id="KW-0378">Hydrolase</keyword>
<evidence type="ECO:0000256" key="1">
    <source>
        <dbReference type="ARBA" id="ARBA00007521"/>
    </source>
</evidence>
<evidence type="ECO:0000313" key="3">
    <source>
        <dbReference type="EMBL" id="MBB6038060.1"/>
    </source>
</evidence>